<dbReference type="EMBL" id="FORR01000002">
    <property type="protein sequence ID" value="SFI88849.1"/>
    <property type="molecule type" value="Genomic_DNA"/>
</dbReference>
<dbReference type="RefSeq" id="WP_093228189.1">
    <property type="nucleotide sequence ID" value="NZ_FORR01000002.1"/>
</dbReference>
<keyword evidence="3" id="KW-1185">Reference proteome</keyword>
<keyword evidence="1" id="KW-0812">Transmembrane</keyword>
<gene>
    <name evidence="2" type="ORF">SAMN05421852_102341</name>
</gene>
<keyword evidence="1" id="KW-0472">Membrane</keyword>
<organism evidence="2 3">
    <name type="scientific">Thermoflavimicrobium dichotomicum</name>
    <dbReference type="NCBI Taxonomy" id="46223"/>
    <lineage>
        <taxon>Bacteria</taxon>
        <taxon>Bacillati</taxon>
        <taxon>Bacillota</taxon>
        <taxon>Bacilli</taxon>
        <taxon>Bacillales</taxon>
        <taxon>Thermoactinomycetaceae</taxon>
        <taxon>Thermoflavimicrobium</taxon>
    </lineage>
</organism>
<reference evidence="2 3" key="1">
    <citation type="submission" date="2016-10" db="EMBL/GenBank/DDBJ databases">
        <authorList>
            <person name="de Groot N.N."/>
        </authorList>
    </citation>
    <scope>NUCLEOTIDE SEQUENCE [LARGE SCALE GENOMIC DNA]</scope>
    <source>
        <strain evidence="2 3">DSM 44778</strain>
    </source>
</reference>
<dbReference type="InterPro" id="IPR025608">
    <property type="entry name" value="TcpE"/>
</dbReference>
<protein>
    <submittedName>
        <fullName evidence="2">TcpE family protein</fullName>
    </submittedName>
</protein>
<feature type="transmembrane region" description="Helical" evidence="1">
    <location>
        <begin position="56"/>
        <end position="75"/>
    </location>
</feature>
<name>A0A1I3LVT9_9BACL</name>
<dbReference type="OrthoDB" id="1645356at2"/>
<keyword evidence="1" id="KW-1133">Transmembrane helix</keyword>
<dbReference type="Proteomes" id="UP000199545">
    <property type="component" value="Unassembled WGS sequence"/>
</dbReference>
<dbReference type="Pfam" id="PF12648">
    <property type="entry name" value="TcpE"/>
    <property type="match status" value="1"/>
</dbReference>
<evidence type="ECO:0000256" key="1">
    <source>
        <dbReference type="SAM" id="Phobius"/>
    </source>
</evidence>
<evidence type="ECO:0000313" key="2">
    <source>
        <dbReference type="EMBL" id="SFI88849.1"/>
    </source>
</evidence>
<proteinExistence type="predicted"/>
<accession>A0A1I3LVT9</accession>
<dbReference type="STRING" id="46223.SAMN05421852_102341"/>
<feature type="transmembrane region" description="Helical" evidence="1">
    <location>
        <begin position="34"/>
        <end position="50"/>
    </location>
</feature>
<sequence>MRQIRVYNQVFRIEKTVYSIQGIHLPQPVSYRQLGFFVGTLLIMIVLNAFPPVNMIDYFLVKFIGIPILVAWFFTSKTLDGKAPHRFIFRYLEHSFKKHHFARYKNLEKQGTKYQYDGVIAYRIHSGGDPD</sequence>
<dbReference type="AlphaFoldDB" id="A0A1I3LVT9"/>
<evidence type="ECO:0000313" key="3">
    <source>
        <dbReference type="Proteomes" id="UP000199545"/>
    </source>
</evidence>